<organism evidence="3 4">
    <name type="scientific">Phytophthora megakarya</name>
    <dbReference type="NCBI Taxonomy" id="4795"/>
    <lineage>
        <taxon>Eukaryota</taxon>
        <taxon>Sar</taxon>
        <taxon>Stramenopiles</taxon>
        <taxon>Oomycota</taxon>
        <taxon>Peronosporomycetes</taxon>
        <taxon>Peronosporales</taxon>
        <taxon>Peronosporaceae</taxon>
        <taxon>Phytophthora</taxon>
    </lineage>
</organism>
<dbReference type="Proteomes" id="UP000198211">
    <property type="component" value="Unassembled WGS sequence"/>
</dbReference>
<sequence length="527" mass="59884">MEAFQHGQRDHITRHETEISTLTHAIGDDPESLHTQVLQLRTERNDFERQTISAREDLHNAETDRDRLHLEAIQAGDEIRDLQAQVRGLERETDDARSESATALASYNWISSSLAHTQPDRGRDPSPGSATRLAQGHCDRALADLALAQATLTQVTSDRDRAFKQLAQTTEDRDRALGDRDSALRLRDQAVAERDQVRLDLLTETARTAQLDDDLEVVCQELHEREDQMTDLQVAHDQLTKLRDLAESDLNEADVLLTHLASRIRESQATRMPKCERSPPSSPPQLPPFKTARSDRPVFPPPNQDKPEIDGPEDQEHQDQPEIEGPDDQELEDKPELFTAAEITPWDPTIVGTEPTIAMIQSTLTKWLPIPPNCLFPHRVPPVRAPIPVTGYCSELITETPLWRIAVAYAALEEDHMAAYWESTHYLEITNVMAAADSDLFTYHQDRRQRRIRAGESWWKLLGEVVLMMRAQWADIDIQLDPYFLHLPTKQDRVRWYPGSVSRTANLTHPTANLPEPTKPDHGAVWM</sequence>
<feature type="compositionally biased region" description="Basic and acidic residues" evidence="2">
    <location>
        <begin position="518"/>
        <end position="527"/>
    </location>
</feature>
<accession>A0A225VC47</accession>
<evidence type="ECO:0000313" key="3">
    <source>
        <dbReference type="EMBL" id="OWZ02654.1"/>
    </source>
</evidence>
<dbReference type="OrthoDB" id="129434at2759"/>
<gene>
    <name evidence="3" type="ORF">PHMEG_00025746</name>
</gene>
<proteinExistence type="predicted"/>
<comment type="caution">
    <text evidence="3">The sequence shown here is derived from an EMBL/GenBank/DDBJ whole genome shotgun (WGS) entry which is preliminary data.</text>
</comment>
<feature type="compositionally biased region" description="Basic and acidic residues" evidence="2">
    <location>
        <begin position="267"/>
        <end position="277"/>
    </location>
</feature>
<evidence type="ECO:0000313" key="4">
    <source>
        <dbReference type="Proteomes" id="UP000198211"/>
    </source>
</evidence>
<feature type="region of interest" description="Disordered" evidence="2">
    <location>
        <begin position="267"/>
        <end position="331"/>
    </location>
</feature>
<evidence type="ECO:0000256" key="2">
    <source>
        <dbReference type="SAM" id="MobiDB-lite"/>
    </source>
</evidence>
<feature type="coiled-coil region" evidence="1">
    <location>
        <begin position="72"/>
        <end position="99"/>
    </location>
</feature>
<reference evidence="4" key="1">
    <citation type="submission" date="2017-03" db="EMBL/GenBank/DDBJ databases">
        <title>Phytopthora megakarya and P. palmivora, two closely related causual agents of cacao black pod achieved similar genome size and gene model numbers by different mechanisms.</title>
        <authorList>
            <person name="Ali S."/>
            <person name="Shao J."/>
            <person name="Larry D.J."/>
            <person name="Kronmiller B."/>
            <person name="Shen D."/>
            <person name="Strem M.D."/>
            <person name="Melnick R.L."/>
            <person name="Guiltinan M.J."/>
            <person name="Tyler B.M."/>
            <person name="Meinhardt L.W."/>
            <person name="Bailey B.A."/>
        </authorList>
    </citation>
    <scope>NUCLEOTIDE SEQUENCE [LARGE SCALE GENOMIC DNA]</scope>
    <source>
        <strain evidence="4">zdho120</strain>
    </source>
</reference>
<name>A0A225VC47_9STRA</name>
<feature type="compositionally biased region" description="Basic and acidic residues" evidence="2">
    <location>
        <begin position="305"/>
        <end position="320"/>
    </location>
</feature>
<feature type="region of interest" description="Disordered" evidence="2">
    <location>
        <begin position="507"/>
        <end position="527"/>
    </location>
</feature>
<feature type="compositionally biased region" description="Acidic residues" evidence="2">
    <location>
        <begin position="321"/>
        <end position="331"/>
    </location>
</feature>
<protein>
    <submittedName>
        <fullName evidence="3">Uncharacterized protein</fullName>
    </submittedName>
</protein>
<keyword evidence="1" id="KW-0175">Coiled coil</keyword>
<dbReference type="AlphaFoldDB" id="A0A225VC47"/>
<keyword evidence="4" id="KW-1185">Reference proteome</keyword>
<dbReference type="EMBL" id="NBNE01006022">
    <property type="protein sequence ID" value="OWZ02654.1"/>
    <property type="molecule type" value="Genomic_DNA"/>
</dbReference>
<evidence type="ECO:0000256" key="1">
    <source>
        <dbReference type="SAM" id="Coils"/>
    </source>
</evidence>